<reference evidence="2" key="2">
    <citation type="submission" date="2022-01" db="EMBL/GenBank/DDBJ databases">
        <authorList>
            <person name="Yamashiro T."/>
            <person name="Shiraishi A."/>
            <person name="Satake H."/>
            <person name="Nakayama K."/>
        </authorList>
    </citation>
    <scope>NUCLEOTIDE SEQUENCE</scope>
</reference>
<sequence length="734" mass="84722">MHPWHPMPIDLLKTLLKNVNIIVGEFIGGVDAVSNREQRGEDQLIELERYVSRDEIRLAVWNCGNNKSPGPDGFTFEFFKKYWDLIGTDFCDAVEFFFSNGFFPKGCNSSFIALIPKVVDAKFVKDFRPISLIGCVYKVVTKILANRLALVISDLVSDTQSAFIAGRQILDGPFILDEILKWCKRKKNKAMFFKVDFAKAYDSVRWDYLIDVLEAFGFGSTWCNWIRGTFSSAKASILVNGSPSKEFSIHRGIQLSESVSISHLFYADDAMFIGEWSEGNLANILKILKCFYLASGLQINIHKSQVLGVGVPRYVVDHAASTIGCSVMNNQFRYLGVKVGESMSRHKAWDDIIHKLTSRLSNWKAKTLSIGGRLTLLKSVLGASPIYSMSIYKVPKGVLKIMEAIHGSLWFRVIRALYGDSINSHSIHVTSNWSSILRELHVLKDKGFDFWSHCKRRIGNGSDTRFWFDCWIGETSFHTLFPRLVALEEEKNISVALKLNSSLDQSFRRCVRDGIESQQMTELKSMLNMVSLSNSRDRWRFDLTGDGEFRVKEVRNFIDDLFLPSFDATRWVKCIPIKINIFVWRARRDCLPTRVNLARRGVYIESNSCPTCRTCEEDIHHSLFQCDLAQSVLHRICRWWDFPPNSWTSFMEWQSWFSSVRLASKVKILLEGVFYVAWWAIWSFRNRLIFQKSKPRRSTLFDDIVFHAYTWCSNRCNRSFSWENWLKNPHLISL</sequence>
<feature type="domain" description="Reverse transcriptase" evidence="1">
    <location>
        <begin position="96"/>
        <end position="339"/>
    </location>
</feature>
<gene>
    <name evidence="2" type="ORF">Tco_1080240</name>
</gene>
<organism evidence="2 3">
    <name type="scientific">Tanacetum coccineum</name>
    <dbReference type="NCBI Taxonomy" id="301880"/>
    <lineage>
        <taxon>Eukaryota</taxon>
        <taxon>Viridiplantae</taxon>
        <taxon>Streptophyta</taxon>
        <taxon>Embryophyta</taxon>
        <taxon>Tracheophyta</taxon>
        <taxon>Spermatophyta</taxon>
        <taxon>Magnoliopsida</taxon>
        <taxon>eudicotyledons</taxon>
        <taxon>Gunneridae</taxon>
        <taxon>Pentapetalae</taxon>
        <taxon>asterids</taxon>
        <taxon>campanulids</taxon>
        <taxon>Asterales</taxon>
        <taxon>Asteraceae</taxon>
        <taxon>Asteroideae</taxon>
        <taxon>Anthemideae</taxon>
        <taxon>Anthemidinae</taxon>
        <taxon>Tanacetum</taxon>
    </lineage>
</organism>
<dbReference type="GO" id="GO:0003964">
    <property type="term" value="F:RNA-directed DNA polymerase activity"/>
    <property type="evidence" value="ECO:0007669"/>
    <property type="project" value="UniProtKB-KW"/>
</dbReference>
<keyword evidence="2" id="KW-0548">Nucleotidyltransferase</keyword>
<dbReference type="CDD" id="cd01650">
    <property type="entry name" value="RT_nLTR_like"/>
    <property type="match status" value="1"/>
</dbReference>
<dbReference type="PANTHER" id="PTHR33116:SF79">
    <property type="entry name" value="REVERSE TRANSCRIPTASE DOMAIN, ZINC FINGER, CCHC-TYPE-RELATED"/>
    <property type="match status" value="1"/>
</dbReference>
<keyword evidence="2" id="KW-0695">RNA-directed DNA polymerase</keyword>
<evidence type="ECO:0000313" key="2">
    <source>
        <dbReference type="EMBL" id="GJT91395.1"/>
    </source>
</evidence>
<dbReference type="InterPro" id="IPR026960">
    <property type="entry name" value="RVT-Znf"/>
</dbReference>
<dbReference type="EMBL" id="BQNB010020015">
    <property type="protein sequence ID" value="GJT91395.1"/>
    <property type="molecule type" value="Genomic_DNA"/>
</dbReference>
<dbReference type="SUPFAM" id="SSF56672">
    <property type="entry name" value="DNA/RNA polymerases"/>
    <property type="match status" value="1"/>
</dbReference>
<keyword evidence="3" id="KW-1185">Reference proteome</keyword>
<dbReference type="Pfam" id="PF00078">
    <property type="entry name" value="RVT_1"/>
    <property type="match status" value="1"/>
</dbReference>
<dbReference type="Proteomes" id="UP001151760">
    <property type="component" value="Unassembled WGS sequence"/>
</dbReference>
<dbReference type="PANTHER" id="PTHR33116">
    <property type="entry name" value="REVERSE TRANSCRIPTASE ZINC-BINDING DOMAIN-CONTAINING PROTEIN-RELATED-RELATED"/>
    <property type="match status" value="1"/>
</dbReference>
<dbReference type="InterPro" id="IPR043502">
    <property type="entry name" value="DNA/RNA_pol_sf"/>
</dbReference>
<keyword evidence="2" id="KW-0808">Transferase</keyword>
<evidence type="ECO:0000259" key="1">
    <source>
        <dbReference type="PROSITE" id="PS50878"/>
    </source>
</evidence>
<dbReference type="PROSITE" id="PS50878">
    <property type="entry name" value="RT_POL"/>
    <property type="match status" value="1"/>
</dbReference>
<evidence type="ECO:0000313" key="3">
    <source>
        <dbReference type="Proteomes" id="UP001151760"/>
    </source>
</evidence>
<proteinExistence type="predicted"/>
<accession>A0ABQ5HVP7</accession>
<dbReference type="InterPro" id="IPR000477">
    <property type="entry name" value="RT_dom"/>
</dbReference>
<reference evidence="2" key="1">
    <citation type="journal article" date="2022" name="Int. J. Mol. Sci.">
        <title>Draft Genome of Tanacetum Coccineum: Genomic Comparison of Closely Related Tanacetum-Family Plants.</title>
        <authorList>
            <person name="Yamashiro T."/>
            <person name="Shiraishi A."/>
            <person name="Nakayama K."/>
            <person name="Satake H."/>
        </authorList>
    </citation>
    <scope>NUCLEOTIDE SEQUENCE</scope>
</reference>
<protein>
    <submittedName>
        <fullName evidence="2">RNA-directed DNA polymerase, eukaryota</fullName>
    </submittedName>
</protein>
<name>A0ABQ5HVP7_9ASTR</name>
<comment type="caution">
    <text evidence="2">The sequence shown here is derived from an EMBL/GenBank/DDBJ whole genome shotgun (WGS) entry which is preliminary data.</text>
</comment>
<dbReference type="Pfam" id="PF13966">
    <property type="entry name" value="zf-RVT"/>
    <property type="match status" value="1"/>
</dbReference>